<gene>
    <name evidence="1 2" type="primary">gatC</name>
    <name evidence="2" type="ORF">ELAC_1023</name>
</gene>
<comment type="catalytic activity">
    <reaction evidence="1">
        <text>L-aspartyl-tRNA(Asn) + L-glutamine + ATP + H2O = L-asparaginyl-tRNA(Asn) + L-glutamate + ADP + phosphate + 2 H(+)</text>
        <dbReference type="Rhea" id="RHEA:14513"/>
        <dbReference type="Rhea" id="RHEA-COMP:9674"/>
        <dbReference type="Rhea" id="RHEA-COMP:9677"/>
        <dbReference type="ChEBI" id="CHEBI:15377"/>
        <dbReference type="ChEBI" id="CHEBI:15378"/>
        <dbReference type="ChEBI" id="CHEBI:29985"/>
        <dbReference type="ChEBI" id="CHEBI:30616"/>
        <dbReference type="ChEBI" id="CHEBI:43474"/>
        <dbReference type="ChEBI" id="CHEBI:58359"/>
        <dbReference type="ChEBI" id="CHEBI:78515"/>
        <dbReference type="ChEBI" id="CHEBI:78516"/>
        <dbReference type="ChEBI" id="CHEBI:456216"/>
    </reaction>
</comment>
<dbReference type="PANTHER" id="PTHR15004">
    <property type="entry name" value="GLUTAMYL-TRNA(GLN) AMIDOTRANSFERASE SUBUNIT C, MITOCHONDRIAL"/>
    <property type="match status" value="1"/>
</dbReference>
<organism evidence="2 3">
    <name type="scientific">Estrella lausannensis</name>
    <dbReference type="NCBI Taxonomy" id="483423"/>
    <lineage>
        <taxon>Bacteria</taxon>
        <taxon>Pseudomonadati</taxon>
        <taxon>Chlamydiota</taxon>
        <taxon>Chlamydiia</taxon>
        <taxon>Parachlamydiales</taxon>
        <taxon>Candidatus Criblamydiaceae</taxon>
        <taxon>Estrella</taxon>
    </lineage>
</organism>
<name>A0A0H5DQK8_9BACT</name>
<reference evidence="2" key="1">
    <citation type="submission" date="2015-06" db="EMBL/GenBank/DDBJ databases">
        <authorList>
            <person name="Bertelli Claire"/>
        </authorList>
    </citation>
    <scope>NUCLEOTIDE SEQUENCE [LARGE SCALE GENOMIC DNA]</scope>
    <source>
        <strain evidence="2">CRIB-30</strain>
    </source>
</reference>
<dbReference type="Proteomes" id="UP000220251">
    <property type="component" value="Unassembled WGS sequence"/>
</dbReference>
<evidence type="ECO:0000256" key="1">
    <source>
        <dbReference type="HAMAP-Rule" id="MF_00122"/>
    </source>
</evidence>
<dbReference type="EC" id="6.3.5.-" evidence="1"/>
<dbReference type="PANTHER" id="PTHR15004:SF0">
    <property type="entry name" value="GLUTAMYL-TRNA(GLN) AMIDOTRANSFERASE SUBUNIT C, MITOCHONDRIAL"/>
    <property type="match status" value="1"/>
</dbReference>
<evidence type="ECO:0000313" key="2">
    <source>
        <dbReference type="EMBL" id="CRX38368.1"/>
    </source>
</evidence>
<dbReference type="InterPro" id="IPR003837">
    <property type="entry name" value="GatC"/>
</dbReference>
<proteinExistence type="inferred from homology"/>
<dbReference type="GO" id="GO:0006412">
    <property type="term" value="P:translation"/>
    <property type="evidence" value="ECO:0007669"/>
    <property type="project" value="UniProtKB-UniRule"/>
</dbReference>
<keyword evidence="1 2" id="KW-0436">Ligase</keyword>
<keyword evidence="1" id="KW-0547">Nucleotide-binding</keyword>
<dbReference type="GO" id="GO:0016740">
    <property type="term" value="F:transferase activity"/>
    <property type="evidence" value="ECO:0007669"/>
    <property type="project" value="UniProtKB-KW"/>
</dbReference>
<dbReference type="EMBL" id="CWGJ01000012">
    <property type="protein sequence ID" value="CRX38368.1"/>
    <property type="molecule type" value="Genomic_DNA"/>
</dbReference>
<keyword evidence="2" id="KW-0808">Transferase</keyword>
<dbReference type="GO" id="GO:0050567">
    <property type="term" value="F:glutaminyl-tRNA synthase (glutamine-hydrolyzing) activity"/>
    <property type="evidence" value="ECO:0007669"/>
    <property type="project" value="UniProtKB-UniRule"/>
</dbReference>
<dbReference type="GO" id="GO:0005524">
    <property type="term" value="F:ATP binding"/>
    <property type="evidence" value="ECO:0007669"/>
    <property type="project" value="UniProtKB-KW"/>
</dbReference>
<comment type="similarity">
    <text evidence="1">Belongs to the GatC family.</text>
</comment>
<dbReference type="SUPFAM" id="SSF141000">
    <property type="entry name" value="Glu-tRNAGln amidotransferase C subunit"/>
    <property type="match status" value="1"/>
</dbReference>
<keyword evidence="1" id="KW-0648">Protein biosynthesis</keyword>
<comment type="function">
    <text evidence="1">Allows the formation of correctly charged Asn-tRNA(Asn) or Gln-tRNA(Gln) through the transamidation of misacylated Asp-tRNA(Asn) or Glu-tRNA(Gln) in organisms which lack either or both of asparaginyl-tRNA or glutaminyl-tRNA synthetases. The reaction takes place in the presence of glutamine and ATP through an activated phospho-Asp-tRNA(Asn) or phospho-Glu-tRNA(Gln).</text>
</comment>
<dbReference type="HAMAP" id="MF_00122">
    <property type="entry name" value="GatC"/>
    <property type="match status" value="1"/>
</dbReference>
<dbReference type="GO" id="GO:0070681">
    <property type="term" value="P:glutaminyl-tRNAGln biosynthesis via transamidation"/>
    <property type="evidence" value="ECO:0007669"/>
    <property type="project" value="TreeGrafter"/>
</dbReference>
<dbReference type="NCBIfam" id="TIGR00135">
    <property type="entry name" value="gatC"/>
    <property type="match status" value="1"/>
</dbReference>
<keyword evidence="1" id="KW-0067">ATP-binding</keyword>
<keyword evidence="3" id="KW-1185">Reference proteome</keyword>
<dbReference type="GO" id="GO:0050566">
    <property type="term" value="F:asparaginyl-tRNA synthase (glutamine-hydrolyzing) activity"/>
    <property type="evidence" value="ECO:0007669"/>
    <property type="project" value="RHEA"/>
</dbReference>
<dbReference type="RefSeq" id="WP_098038232.1">
    <property type="nucleotide sequence ID" value="NZ_CWGJ01000012.1"/>
</dbReference>
<accession>A0A0H5DQK8</accession>
<dbReference type="InterPro" id="IPR036113">
    <property type="entry name" value="Asp/Glu-ADT_sf_sub_c"/>
</dbReference>
<dbReference type="Pfam" id="PF02686">
    <property type="entry name" value="GatC"/>
    <property type="match status" value="1"/>
</dbReference>
<comment type="subunit">
    <text evidence="1">Heterotrimer of A, B and C subunits.</text>
</comment>
<dbReference type="AlphaFoldDB" id="A0A0H5DQK8"/>
<sequence length="108" mass="12351">MSHLNEESIRKLTELSCIQCSKEEMQSLMTDLEKILSYFDELNELDTTNVAACNHVLKELNNVMREDVVQNPMPRETFLSNAPEHTGGMIRVPLVITKAKAEEEEEMP</sequence>
<dbReference type="OrthoDB" id="18187at2"/>
<dbReference type="GO" id="GO:0006450">
    <property type="term" value="P:regulation of translational fidelity"/>
    <property type="evidence" value="ECO:0007669"/>
    <property type="project" value="InterPro"/>
</dbReference>
<comment type="catalytic activity">
    <reaction evidence="1">
        <text>L-glutamyl-tRNA(Gln) + L-glutamine + ATP + H2O = L-glutaminyl-tRNA(Gln) + L-glutamate + ADP + phosphate + H(+)</text>
        <dbReference type="Rhea" id="RHEA:17521"/>
        <dbReference type="Rhea" id="RHEA-COMP:9681"/>
        <dbReference type="Rhea" id="RHEA-COMP:9684"/>
        <dbReference type="ChEBI" id="CHEBI:15377"/>
        <dbReference type="ChEBI" id="CHEBI:15378"/>
        <dbReference type="ChEBI" id="CHEBI:29985"/>
        <dbReference type="ChEBI" id="CHEBI:30616"/>
        <dbReference type="ChEBI" id="CHEBI:43474"/>
        <dbReference type="ChEBI" id="CHEBI:58359"/>
        <dbReference type="ChEBI" id="CHEBI:78520"/>
        <dbReference type="ChEBI" id="CHEBI:78521"/>
        <dbReference type="ChEBI" id="CHEBI:456216"/>
    </reaction>
</comment>
<evidence type="ECO:0000313" key="3">
    <source>
        <dbReference type="Proteomes" id="UP000220251"/>
    </source>
</evidence>
<dbReference type="Gene3D" id="1.10.20.60">
    <property type="entry name" value="Glu-tRNAGln amidotransferase C subunit, N-terminal domain"/>
    <property type="match status" value="1"/>
</dbReference>
<protein>
    <recommendedName>
        <fullName evidence="1">Aspartyl/glutamyl-tRNA(Asn/Gln) amidotransferase subunit C</fullName>
        <shortName evidence="1">Asp/Glu-ADT subunit C</shortName>
        <ecNumber evidence="1">6.3.5.-</ecNumber>
    </recommendedName>
</protein>